<proteinExistence type="predicted"/>
<dbReference type="KEGG" id="cre:CHLRE_05g242300v5"/>
<evidence type="ECO:0000313" key="6">
    <source>
        <dbReference type="EMBL" id="PNW83468.1"/>
    </source>
</evidence>
<keyword evidence="7" id="KW-1185">Reference proteome</keyword>
<dbReference type="RefSeq" id="XP_042924724.1">
    <property type="nucleotide sequence ID" value="XM_043062422.1"/>
</dbReference>
<dbReference type="PIRSF" id="PIRSF016281">
    <property type="entry name" value="EIF-3_zeta"/>
    <property type="match status" value="1"/>
</dbReference>
<evidence type="ECO:0000256" key="1">
    <source>
        <dbReference type="ARBA" id="ARBA00022490"/>
    </source>
</evidence>
<dbReference type="InterPro" id="IPR007783">
    <property type="entry name" value="eIF3d"/>
</dbReference>
<protein>
    <recommendedName>
        <fullName evidence="8">Eukaryotic translation initiation factor 3 subunit 7</fullName>
    </recommendedName>
</protein>
<dbReference type="InParanoid" id="A0A2K3DSI2"/>
<dbReference type="GO" id="GO:0006413">
    <property type="term" value="P:translational initiation"/>
    <property type="evidence" value="ECO:0000318"/>
    <property type="project" value="GO_Central"/>
</dbReference>
<evidence type="ECO:0008006" key="8">
    <source>
        <dbReference type="Google" id="ProtNLM"/>
    </source>
</evidence>
<dbReference type="AlphaFoldDB" id="A0A2K3DSI2"/>
<dbReference type="GO" id="GO:0005852">
    <property type="term" value="C:eukaryotic translation initiation factor 3 complex"/>
    <property type="evidence" value="ECO:0000318"/>
    <property type="project" value="GO_Central"/>
</dbReference>
<keyword evidence="1" id="KW-0963">Cytoplasm</keyword>
<dbReference type="FunCoup" id="A0A2K3DSI2">
    <property type="interactions" value="2390"/>
</dbReference>
<accession>A0A2K3DSI2</accession>
<dbReference type="EMBL" id="CM008966">
    <property type="protein sequence ID" value="PNW83468.1"/>
    <property type="molecule type" value="Genomic_DNA"/>
</dbReference>
<dbReference type="OrthoDB" id="16538at2759"/>
<keyword evidence="3" id="KW-0694">RNA-binding</keyword>
<dbReference type="Pfam" id="PF05091">
    <property type="entry name" value="eIF-3_zeta"/>
    <property type="match status" value="1"/>
</dbReference>
<dbReference type="STRING" id="3055.A0A2K3DSI2"/>
<evidence type="ECO:0000256" key="4">
    <source>
        <dbReference type="ARBA" id="ARBA00022917"/>
    </source>
</evidence>
<dbReference type="Gramene" id="PNW83468">
    <property type="protein sequence ID" value="PNW83468"/>
    <property type="gene ID" value="CHLRE_05g242300v5"/>
</dbReference>
<reference evidence="6 7" key="1">
    <citation type="journal article" date="2007" name="Science">
        <title>The Chlamydomonas genome reveals the evolution of key animal and plant functions.</title>
        <authorList>
            <person name="Merchant S.S."/>
            <person name="Prochnik S.E."/>
            <person name="Vallon O."/>
            <person name="Harris E.H."/>
            <person name="Karpowicz S.J."/>
            <person name="Witman G.B."/>
            <person name="Terry A."/>
            <person name="Salamov A."/>
            <person name="Fritz-Laylin L.K."/>
            <person name="Marechal-Drouard L."/>
            <person name="Marshall W.F."/>
            <person name="Qu L.H."/>
            <person name="Nelson D.R."/>
            <person name="Sanderfoot A.A."/>
            <person name="Spalding M.H."/>
            <person name="Kapitonov V.V."/>
            <person name="Ren Q."/>
            <person name="Ferris P."/>
            <person name="Lindquist E."/>
            <person name="Shapiro H."/>
            <person name="Lucas S.M."/>
            <person name="Grimwood J."/>
            <person name="Schmutz J."/>
            <person name="Cardol P."/>
            <person name="Cerutti H."/>
            <person name="Chanfreau G."/>
            <person name="Chen C.L."/>
            <person name="Cognat V."/>
            <person name="Croft M.T."/>
            <person name="Dent R."/>
            <person name="Dutcher S."/>
            <person name="Fernandez E."/>
            <person name="Fukuzawa H."/>
            <person name="Gonzalez-Ballester D."/>
            <person name="Gonzalez-Halphen D."/>
            <person name="Hallmann A."/>
            <person name="Hanikenne M."/>
            <person name="Hippler M."/>
            <person name="Inwood W."/>
            <person name="Jabbari K."/>
            <person name="Kalanon M."/>
            <person name="Kuras R."/>
            <person name="Lefebvre P.A."/>
            <person name="Lemaire S.D."/>
            <person name="Lobanov A.V."/>
            <person name="Lohr M."/>
            <person name="Manuell A."/>
            <person name="Meier I."/>
            <person name="Mets L."/>
            <person name="Mittag M."/>
            <person name="Mittelmeier T."/>
            <person name="Moroney J.V."/>
            <person name="Moseley J."/>
            <person name="Napoli C."/>
            <person name="Nedelcu A.M."/>
            <person name="Niyogi K."/>
            <person name="Novoselov S.V."/>
            <person name="Paulsen I.T."/>
            <person name="Pazour G."/>
            <person name="Purton S."/>
            <person name="Ral J.P."/>
            <person name="Riano-Pachon D.M."/>
            <person name="Riekhof W."/>
            <person name="Rymarquis L."/>
            <person name="Schroda M."/>
            <person name="Stern D."/>
            <person name="Umen J."/>
            <person name="Willows R."/>
            <person name="Wilson N."/>
            <person name="Zimmer S.L."/>
            <person name="Allmer J."/>
            <person name="Balk J."/>
            <person name="Bisova K."/>
            <person name="Chen C.J."/>
            <person name="Elias M."/>
            <person name="Gendler K."/>
            <person name="Hauser C."/>
            <person name="Lamb M.R."/>
            <person name="Ledford H."/>
            <person name="Long J.C."/>
            <person name="Minagawa J."/>
            <person name="Page M.D."/>
            <person name="Pan J."/>
            <person name="Pootakham W."/>
            <person name="Roje S."/>
            <person name="Rose A."/>
            <person name="Stahlberg E."/>
            <person name="Terauchi A.M."/>
            <person name="Yang P."/>
            <person name="Ball S."/>
            <person name="Bowler C."/>
            <person name="Dieckmann C.L."/>
            <person name="Gladyshev V.N."/>
            <person name="Green P."/>
            <person name="Jorgensen R."/>
            <person name="Mayfield S."/>
            <person name="Mueller-Roeber B."/>
            <person name="Rajamani S."/>
            <person name="Sayre R.T."/>
            <person name="Brokstein P."/>
            <person name="Dubchak I."/>
            <person name="Goodstein D."/>
            <person name="Hornick L."/>
            <person name="Huang Y.W."/>
            <person name="Jhaveri J."/>
            <person name="Luo Y."/>
            <person name="Martinez D."/>
            <person name="Ngau W.C."/>
            <person name="Otillar B."/>
            <person name="Poliakov A."/>
            <person name="Porter A."/>
            <person name="Szajkowski L."/>
            <person name="Werner G."/>
            <person name="Zhou K."/>
            <person name="Grigoriev I.V."/>
            <person name="Rokhsar D.S."/>
            <person name="Grossman A.R."/>
        </authorList>
    </citation>
    <scope>NUCLEOTIDE SEQUENCE [LARGE SCALE GENOMIC DNA]</scope>
    <source>
        <strain evidence="7">CC-503</strain>
    </source>
</reference>
<feature type="region of interest" description="Disordered" evidence="5">
    <location>
        <begin position="84"/>
        <end position="148"/>
    </location>
</feature>
<evidence type="ECO:0000256" key="2">
    <source>
        <dbReference type="ARBA" id="ARBA00022540"/>
    </source>
</evidence>
<dbReference type="Proteomes" id="UP000006906">
    <property type="component" value="Chromosome 5"/>
</dbReference>
<dbReference type="GO" id="GO:0003743">
    <property type="term" value="F:translation initiation factor activity"/>
    <property type="evidence" value="ECO:0000318"/>
    <property type="project" value="GO_Central"/>
</dbReference>
<feature type="compositionally biased region" description="Low complexity" evidence="5">
    <location>
        <begin position="97"/>
        <end position="107"/>
    </location>
</feature>
<dbReference type="ExpressionAtlas" id="A0A2K3DSI2">
    <property type="expression patterns" value="baseline"/>
</dbReference>
<feature type="compositionally biased region" description="Basic and acidic residues" evidence="5">
    <location>
        <begin position="108"/>
        <end position="126"/>
    </location>
</feature>
<dbReference type="PANTHER" id="PTHR12399:SF0">
    <property type="entry name" value="EUKARYOTIC TRANSLATION INITIATION FACTOR 3 SUBUNIT D"/>
    <property type="match status" value="1"/>
</dbReference>
<sequence length="567" mass="61653">MSAAFPVPQIADNPDGWGPCSVPAHLKDIPFAPFNKGDKLGRVADWSQNAYGNKYGGRGFQQGGPPVFNFFANEEEESFHLVDNRPVKTNKFGGGRRFQQNNRFNNQQRRDGKDGARGGPEQDKKKGGAQQQKKQQFYGRDNNRPTQYSSSVEIGADWAVVEQINTTSLGRLNYNPGEPVDLLACGSLEYYDKSYDNLAVKKEKPLEKTKRIFRSVSTSDDPVLAQMAAGGKARVFAVDSILTHLMCMQSSKYGWDLLATRKGDQLFFDWRPSSKFTLLTVNETAPEAVPEDKDNINGMNHLALEATAINQNFSQQVLVKDGNKLDLGNANPFASPSDAGSLASVAYKYRKWKLSSAADAPEIVVRCEVDGAIKGPEGAAPQTVLIKALNEYDIKGQDYRKRLENQKGAVVLSETKNNKFKVAKWVASSLLSGADQIKLGFVSRATPRDVSNHVVLAMHALKPKDCARSFHVDMDNCWGIVRAVCDLLLGLDEGAYLLVKDPNKELLRVYSVPADAFAAVSAPAPEDDADGVDMGGEVAGPAGMDVTVPLVTGLKVADSGAADADDA</sequence>
<gene>
    <name evidence="6" type="ORF">CHLRE_05g242300v5</name>
</gene>
<name>A0A2K3DSI2_CHLRE</name>
<evidence type="ECO:0000256" key="5">
    <source>
        <dbReference type="SAM" id="MobiDB-lite"/>
    </source>
</evidence>
<keyword evidence="2" id="KW-0396">Initiation factor</keyword>
<evidence type="ECO:0000256" key="3">
    <source>
        <dbReference type="ARBA" id="ARBA00022884"/>
    </source>
</evidence>
<organism evidence="6 7">
    <name type="scientific">Chlamydomonas reinhardtii</name>
    <name type="common">Chlamydomonas smithii</name>
    <dbReference type="NCBI Taxonomy" id="3055"/>
    <lineage>
        <taxon>Eukaryota</taxon>
        <taxon>Viridiplantae</taxon>
        <taxon>Chlorophyta</taxon>
        <taxon>core chlorophytes</taxon>
        <taxon>Chlorophyceae</taxon>
        <taxon>CS clade</taxon>
        <taxon>Chlamydomonadales</taxon>
        <taxon>Chlamydomonadaceae</taxon>
        <taxon>Chlamydomonas</taxon>
    </lineage>
</organism>
<dbReference type="GO" id="GO:0003723">
    <property type="term" value="F:RNA binding"/>
    <property type="evidence" value="ECO:0007669"/>
    <property type="project" value="UniProtKB-KW"/>
</dbReference>
<evidence type="ECO:0000313" key="7">
    <source>
        <dbReference type="Proteomes" id="UP000006906"/>
    </source>
</evidence>
<dbReference type="PANTHER" id="PTHR12399">
    <property type="entry name" value="EUKARYOTIC TRANSLATION INITIATION FACTOR 3 SUBUNIT 7"/>
    <property type="match status" value="1"/>
</dbReference>
<keyword evidence="4" id="KW-0648">Protein biosynthesis</keyword>
<dbReference type="GeneID" id="5724714"/>